<protein>
    <submittedName>
        <fullName evidence="3">CLUMA_CG019031, isoform A</fullName>
    </submittedName>
</protein>
<dbReference type="EMBL" id="CVRI01000066">
    <property type="protein sequence ID" value="CRL06391.1"/>
    <property type="molecule type" value="Genomic_DNA"/>
</dbReference>
<accession>A0A1J1J1W9</accession>
<feature type="transmembrane region" description="Helical" evidence="2">
    <location>
        <begin position="27"/>
        <end position="46"/>
    </location>
</feature>
<name>A0A1J1J1W9_9DIPT</name>
<keyword evidence="2" id="KW-0812">Transmembrane</keyword>
<dbReference type="PRINTS" id="PR00081">
    <property type="entry name" value="GDHRDH"/>
</dbReference>
<evidence type="ECO:0000313" key="4">
    <source>
        <dbReference type="Proteomes" id="UP000183832"/>
    </source>
</evidence>
<proteinExistence type="inferred from homology"/>
<keyword evidence="4" id="KW-1185">Reference proteome</keyword>
<evidence type="ECO:0000313" key="3">
    <source>
        <dbReference type="EMBL" id="CRL06391.1"/>
    </source>
</evidence>
<dbReference type="SUPFAM" id="SSF51735">
    <property type="entry name" value="NAD(P)-binding Rossmann-fold domains"/>
    <property type="match status" value="1"/>
</dbReference>
<dbReference type="STRING" id="568069.A0A1J1J1W9"/>
<dbReference type="GO" id="GO:0016616">
    <property type="term" value="F:oxidoreductase activity, acting on the CH-OH group of donors, NAD or NADP as acceptor"/>
    <property type="evidence" value="ECO:0007669"/>
    <property type="project" value="TreeGrafter"/>
</dbReference>
<dbReference type="Pfam" id="PF00106">
    <property type="entry name" value="adh_short"/>
    <property type="match status" value="1"/>
</dbReference>
<dbReference type="PANTHER" id="PTHR24322:SF748">
    <property type="entry name" value="FI23927P1-RELATED"/>
    <property type="match status" value="1"/>
</dbReference>
<dbReference type="GO" id="GO:0005811">
    <property type="term" value="C:lipid droplet"/>
    <property type="evidence" value="ECO:0007669"/>
    <property type="project" value="TreeGrafter"/>
</dbReference>
<dbReference type="Gene3D" id="3.40.50.720">
    <property type="entry name" value="NAD(P)-binding Rossmann-like Domain"/>
    <property type="match status" value="1"/>
</dbReference>
<organism evidence="3 4">
    <name type="scientific">Clunio marinus</name>
    <dbReference type="NCBI Taxonomy" id="568069"/>
    <lineage>
        <taxon>Eukaryota</taxon>
        <taxon>Metazoa</taxon>
        <taxon>Ecdysozoa</taxon>
        <taxon>Arthropoda</taxon>
        <taxon>Hexapoda</taxon>
        <taxon>Insecta</taxon>
        <taxon>Pterygota</taxon>
        <taxon>Neoptera</taxon>
        <taxon>Endopterygota</taxon>
        <taxon>Diptera</taxon>
        <taxon>Nematocera</taxon>
        <taxon>Chironomoidea</taxon>
        <taxon>Chironomidae</taxon>
        <taxon>Clunio</taxon>
    </lineage>
</organism>
<reference evidence="3 4" key="1">
    <citation type="submission" date="2015-04" db="EMBL/GenBank/DDBJ databases">
        <authorList>
            <person name="Syromyatnikov M.Y."/>
            <person name="Popov V.N."/>
        </authorList>
    </citation>
    <scope>NUCLEOTIDE SEQUENCE [LARGE SCALE GENOMIC DNA]</scope>
</reference>
<dbReference type="AlphaFoldDB" id="A0A1J1J1W9"/>
<dbReference type="InterPro" id="IPR002347">
    <property type="entry name" value="SDR_fam"/>
</dbReference>
<evidence type="ECO:0000256" key="2">
    <source>
        <dbReference type="SAM" id="Phobius"/>
    </source>
</evidence>
<dbReference type="PANTHER" id="PTHR24322">
    <property type="entry name" value="PKSB"/>
    <property type="match status" value="1"/>
</dbReference>
<dbReference type="InterPro" id="IPR036291">
    <property type="entry name" value="NAD(P)-bd_dom_sf"/>
</dbReference>
<keyword evidence="2" id="KW-0472">Membrane</keyword>
<comment type="similarity">
    <text evidence="1">Belongs to the short-chain dehydrogenases/reductases (SDR) family.</text>
</comment>
<gene>
    <name evidence="3" type="ORF">CLUMA_CG019031</name>
</gene>
<dbReference type="PRINTS" id="PR00080">
    <property type="entry name" value="SDRFAMILY"/>
</dbReference>
<evidence type="ECO:0000256" key="1">
    <source>
        <dbReference type="RuleBase" id="RU000363"/>
    </source>
</evidence>
<dbReference type="OrthoDB" id="6251714at2759"/>
<sequence length="330" mass="36821">MCAEKKYEAAEIVGHTLIDEVRVLSKLLLVILKSVFFSVPVFFSWIKEIIYPPNPKIVKGQLALVTGGSNGIGKAIALRLAQEGCNIAIANRNHEEGQRTAAEIQQKFGVNAKAFKVDVSNVNEVKKLRVDVENTLGTVDILVNNAASLALNISLLEGTSKDIQSIIDTNLTAYFWTVRQFLPGMIERKRGHVVSVSSLSAKVTMPNNLTYVTTKFGNDGFMKALFDDLCLNNHDDYINLTTVYPSFTATQKNLTSLLESITDIIAYDPDYVGDLIVKGMLANRREFIVPPSSALFILTRYFPDKVMKRAKLSLIDLNKRKQYDELRKNI</sequence>
<dbReference type="Proteomes" id="UP000183832">
    <property type="component" value="Unassembled WGS sequence"/>
</dbReference>
<keyword evidence="2" id="KW-1133">Transmembrane helix</keyword>
<dbReference type="CDD" id="cd05233">
    <property type="entry name" value="SDR_c"/>
    <property type="match status" value="1"/>
</dbReference>